<keyword evidence="2" id="KW-0812">Transmembrane</keyword>
<dbReference type="InterPro" id="IPR025241">
    <property type="entry name" value="DUF4190"/>
</dbReference>
<feature type="compositionally biased region" description="Low complexity" evidence="1">
    <location>
        <begin position="108"/>
        <end position="118"/>
    </location>
</feature>
<evidence type="ECO:0000256" key="1">
    <source>
        <dbReference type="SAM" id="MobiDB-lite"/>
    </source>
</evidence>
<feature type="transmembrane region" description="Helical" evidence="2">
    <location>
        <begin position="149"/>
        <end position="174"/>
    </location>
</feature>
<evidence type="ECO:0000313" key="4">
    <source>
        <dbReference type="EMBL" id="KFI46336.1"/>
    </source>
</evidence>
<accession>A0A086ZII6</accession>
<gene>
    <name evidence="4" type="ORF">BBOU_1427</name>
</gene>
<dbReference type="RefSeq" id="WP_026502329.1">
    <property type="nucleotide sequence ID" value="NZ_JGYQ01000016.1"/>
</dbReference>
<evidence type="ECO:0000313" key="5">
    <source>
        <dbReference type="Proteomes" id="UP000029093"/>
    </source>
</evidence>
<feature type="transmembrane region" description="Helical" evidence="2">
    <location>
        <begin position="186"/>
        <end position="212"/>
    </location>
</feature>
<reference evidence="4 5" key="1">
    <citation type="submission" date="2014-03" db="EMBL/GenBank/DDBJ databases">
        <title>Genomics of Bifidobacteria.</title>
        <authorList>
            <person name="Ventura M."/>
            <person name="Milani C."/>
            <person name="Lugli G.A."/>
        </authorList>
    </citation>
    <scope>NUCLEOTIDE SEQUENCE [LARGE SCALE GENOMIC DNA]</scope>
    <source>
        <strain evidence="4 5">LMG 10736</strain>
    </source>
</reference>
<keyword evidence="2" id="KW-0472">Membrane</keyword>
<dbReference type="GeneID" id="303204889"/>
<dbReference type="OrthoDB" id="3238658at2"/>
<feature type="compositionally biased region" description="Low complexity" evidence="1">
    <location>
        <begin position="75"/>
        <end position="95"/>
    </location>
</feature>
<feature type="domain" description="DUF4190" evidence="3">
    <location>
        <begin position="149"/>
        <end position="204"/>
    </location>
</feature>
<sequence length="301" mass="31524">MSDYDDQAQTPSSGDSQQSNQSSMADAPSGVYTPYDAQPTQAFAPTGAYETAPTQPIPGDWSQDPQDAPYGTTAEQSQYGQSGQPEQYGQYGPQSPVGPAVPTGRTDGGYQQYQYDQNTGYGSPASPAGYAFPPQGAYPYTNPADSWNVLTIIGFVFAFFNPMLGLIFSIIGLMMVRKSGQKSRGLAIAGIVISAATVVLTVVLAVFAVSALKSMTSGSTSFSSPSSSSSLGQCTGNGCDYLHEYGLDDNDADGWSDDDLYGYGSDSGDGYGGTGDYNDLQDSDGVSYLDVTVAGQPVLIY</sequence>
<keyword evidence="2" id="KW-1133">Transmembrane helix</keyword>
<evidence type="ECO:0000259" key="3">
    <source>
        <dbReference type="Pfam" id="PF13828"/>
    </source>
</evidence>
<dbReference type="AlphaFoldDB" id="A0A086ZII6"/>
<protein>
    <recommendedName>
        <fullName evidence="3">DUF4190 domain-containing protein</fullName>
    </recommendedName>
</protein>
<proteinExistence type="predicted"/>
<organism evidence="4 5">
    <name type="scientific">Bifidobacterium boum</name>
    <dbReference type="NCBI Taxonomy" id="78343"/>
    <lineage>
        <taxon>Bacteria</taxon>
        <taxon>Bacillati</taxon>
        <taxon>Actinomycetota</taxon>
        <taxon>Actinomycetes</taxon>
        <taxon>Bifidobacteriales</taxon>
        <taxon>Bifidobacteriaceae</taxon>
        <taxon>Bifidobacterium</taxon>
    </lineage>
</organism>
<evidence type="ECO:0000256" key="2">
    <source>
        <dbReference type="SAM" id="Phobius"/>
    </source>
</evidence>
<dbReference type="Pfam" id="PF13828">
    <property type="entry name" value="DUF4190"/>
    <property type="match status" value="1"/>
</dbReference>
<dbReference type="EMBL" id="JGYQ01000016">
    <property type="protein sequence ID" value="KFI46336.1"/>
    <property type="molecule type" value="Genomic_DNA"/>
</dbReference>
<name>A0A086ZII6_9BIFI</name>
<keyword evidence="5" id="KW-1185">Reference proteome</keyword>
<feature type="region of interest" description="Disordered" evidence="1">
    <location>
        <begin position="1"/>
        <end position="118"/>
    </location>
</feature>
<comment type="caution">
    <text evidence="4">The sequence shown here is derived from an EMBL/GenBank/DDBJ whole genome shotgun (WGS) entry which is preliminary data.</text>
</comment>
<dbReference type="Proteomes" id="UP000029093">
    <property type="component" value="Unassembled WGS sequence"/>
</dbReference>
<feature type="compositionally biased region" description="Low complexity" evidence="1">
    <location>
        <begin position="12"/>
        <end position="23"/>
    </location>
</feature>